<proteinExistence type="predicted"/>
<dbReference type="EMBL" id="BK032710">
    <property type="protein sequence ID" value="DAF56202.1"/>
    <property type="molecule type" value="Genomic_DNA"/>
</dbReference>
<keyword evidence="1" id="KW-0175">Coiled coil</keyword>
<reference evidence="2" key="1">
    <citation type="journal article" date="2021" name="Proc. Natl. Acad. Sci. U.S.A.">
        <title>A Catalog of Tens of Thousands of Viruses from Human Metagenomes Reveals Hidden Associations with Chronic Diseases.</title>
        <authorList>
            <person name="Tisza M.J."/>
            <person name="Buck C.B."/>
        </authorList>
    </citation>
    <scope>NUCLEOTIDE SEQUENCE</scope>
    <source>
        <strain evidence="2">Ctxqo3</strain>
    </source>
</reference>
<organism evidence="2">
    <name type="scientific">Podoviridae sp. ctxqo3</name>
    <dbReference type="NCBI Taxonomy" id="2827755"/>
    <lineage>
        <taxon>Viruses</taxon>
        <taxon>Duplodnaviria</taxon>
        <taxon>Heunggongvirae</taxon>
        <taxon>Uroviricota</taxon>
        <taxon>Caudoviricetes</taxon>
    </lineage>
</organism>
<accession>A0A8S5T096</accession>
<evidence type="ECO:0000313" key="2">
    <source>
        <dbReference type="EMBL" id="DAF56202.1"/>
    </source>
</evidence>
<protein>
    <submittedName>
        <fullName evidence="2">Uncharacterized protein</fullName>
    </submittedName>
</protein>
<evidence type="ECO:0000256" key="1">
    <source>
        <dbReference type="SAM" id="Coils"/>
    </source>
</evidence>
<feature type="coiled-coil region" evidence="1">
    <location>
        <begin position="89"/>
        <end position="123"/>
    </location>
</feature>
<name>A0A8S5T096_9CAUD</name>
<sequence length="131" mass="15736">MRQYEDNQYYETPNSEHGFTNYERLLVELNNKEYYDKSTYCKLLNENGLNANDIYNKNTDHAQLLETAYAVLYTLYNNIDLFRKIETEFVTQSEAANALQNRLTNLRKEIDRVKADMKYEESDFTFMFYGR</sequence>